<feature type="transmembrane region" description="Helical" evidence="4">
    <location>
        <begin position="132"/>
        <end position="153"/>
    </location>
</feature>
<sequence length="421" mass="43194">MIPVPLYSLFALLLGVVLMMSGAGALTTVLSVRLDGAGVSAALIGLTTTAYFAGTILGSVTAGRAVSRVGHIRAFAVFTSLLSAATLGHVLTETAVGWGILRVVEGYCMAGLLICVESWLNQTAQAGNRGKILALYMICLYGGYGAGQFLLGLPGMGGTAMFAVLSICLSVALVPVALTRQTPPPLPRMKSFSMRKLYAVSPFGVVGAAASGAMTGTLYGLGPVFALKLGYDAEQAGQFMGAAVLGGVLLQWPLGWLSDLFDRRTVLVGLFAALVCAGLGTALLPDGAFGAVLVAAVFLGGLTFAVYPVSIAQTNDHLEPDDMAAAGGGLILLYSAGAALGPFLASMAMAQWGAVGLPLSSCGIAAMAALFGVWRMRVQPCVPAQEQGPFTAMPRTTPMVVSLDPRVDQDSVMGMTESTLK</sequence>
<dbReference type="PANTHER" id="PTHR23521:SF3">
    <property type="entry name" value="MFS TRANSPORTER"/>
    <property type="match status" value="1"/>
</dbReference>
<evidence type="ECO:0000256" key="2">
    <source>
        <dbReference type="ARBA" id="ARBA00022989"/>
    </source>
</evidence>
<feature type="transmembrane region" description="Helical" evidence="4">
    <location>
        <begin position="351"/>
        <end position="374"/>
    </location>
</feature>
<feature type="transmembrane region" description="Helical" evidence="4">
    <location>
        <begin position="98"/>
        <end position="120"/>
    </location>
</feature>
<dbReference type="CDD" id="cd17477">
    <property type="entry name" value="MFS_YcaD_like"/>
    <property type="match status" value="1"/>
</dbReference>
<name>A0ABS5IGA5_9PROT</name>
<comment type="caution">
    <text evidence="6">The sequence shown here is derived from an EMBL/GenBank/DDBJ whole genome shotgun (WGS) entry which is preliminary data.</text>
</comment>
<evidence type="ECO:0000256" key="3">
    <source>
        <dbReference type="ARBA" id="ARBA00023136"/>
    </source>
</evidence>
<dbReference type="Pfam" id="PF07690">
    <property type="entry name" value="MFS_1"/>
    <property type="match status" value="1"/>
</dbReference>
<evidence type="ECO:0000256" key="4">
    <source>
        <dbReference type="SAM" id="Phobius"/>
    </source>
</evidence>
<protein>
    <submittedName>
        <fullName evidence="6">MFS transporter</fullName>
    </submittedName>
</protein>
<dbReference type="Gene3D" id="1.20.1250.20">
    <property type="entry name" value="MFS general substrate transporter like domains"/>
    <property type="match status" value="2"/>
</dbReference>
<evidence type="ECO:0000313" key="6">
    <source>
        <dbReference type="EMBL" id="MBR9973469.1"/>
    </source>
</evidence>
<evidence type="ECO:0000256" key="1">
    <source>
        <dbReference type="ARBA" id="ARBA00022692"/>
    </source>
</evidence>
<dbReference type="Proteomes" id="UP000680714">
    <property type="component" value="Unassembled WGS sequence"/>
</dbReference>
<feature type="transmembrane region" description="Helical" evidence="4">
    <location>
        <begin position="323"/>
        <end position="345"/>
    </location>
</feature>
<feature type="transmembrane region" description="Helical" evidence="4">
    <location>
        <begin position="159"/>
        <end position="178"/>
    </location>
</feature>
<feature type="transmembrane region" description="Helical" evidence="4">
    <location>
        <begin position="198"/>
        <end position="219"/>
    </location>
</feature>
<organism evidence="6 7">
    <name type="scientific">Magnetospirillum sulfuroxidans</name>
    <dbReference type="NCBI Taxonomy" id="611300"/>
    <lineage>
        <taxon>Bacteria</taxon>
        <taxon>Pseudomonadati</taxon>
        <taxon>Pseudomonadota</taxon>
        <taxon>Alphaproteobacteria</taxon>
        <taxon>Rhodospirillales</taxon>
        <taxon>Rhodospirillaceae</taxon>
        <taxon>Magnetospirillum</taxon>
    </lineage>
</organism>
<keyword evidence="1 4" id="KW-0812">Transmembrane</keyword>
<feature type="transmembrane region" description="Helical" evidence="4">
    <location>
        <begin position="290"/>
        <end position="311"/>
    </location>
</feature>
<dbReference type="EMBL" id="JAGTUF010000023">
    <property type="protein sequence ID" value="MBR9973469.1"/>
    <property type="molecule type" value="Genomic_DNA"/>
</dbReference>
<dbReference type="RefSeq" id="WP_211551223.1">
    <property type="nucleotide sequence ID" value="NZ_JAGTUF010000023.1"/>
</dbReference>
<dbReference type="InterPro" id="IPR020846">
    <property type="entry name" value="MFS_dom"/>
</dbReference>
<dbReference type="InterPro" id="IPR047200">
    <property type="entry name" value="MFS_YcaD-like"/>
</dbReference>
<accession>A0ABS5IGA5</accession>
<dbReference type="PANTHER" id="PTHR23521">
    <property type="entry name" value="TRANSPORTER MFS SUPERFAMILY"/>
    <property type="match status" value="1"/>
</dbReference>
<dbReference type="InterPro" id="IPR036259">
    <property type="entry name" value="MFS_trans_sf"/>
</dbReference>
<feature type="domain" description="Major facilitator superfamily (MFS) profile" evidence="5">
    <location>
        <begin position="8"/>
        <end position="377"/>
    </location>
</feature>
<dbReference type="InterPro" id="IPR011701">
    <property type="entry name" value="MFS"/>
</dbReference>
<feature type="transmembrane region" description="Helical" evidence="4">
    <location>
        <begin position="74"/>
        <end position="92"/>
    </location>
</feature>
<keyword evidence="3 4" id="KW-0472">Membrane</keyword>
<keyword evidence="7" id="KW-1185">Reference proteome</keyword>
<feature type="transmembrane region" description="Helical" evidence="4">
    <location>
        <begin position="239"/>
        <end position="258"/>
    </location>
</feature>
<dbReference type="PROSITE" id="PS50850">
    <property type="entry name" value="MFS"/>
    <property type="match status" value="1"/>
</dbReference>
<proteinExistence type="predicted"/>
<feature type="transmembrane region" description="Helical" evidence="4">
    <location>
        <begin position="41"/>
        <end position="62"/>
    </location>
</feature>
<gene>
    <name evidence="6" type="ORF">KEC16_17215</name>
</gene>
<feature type="transmembrane region" description="Helical" evidence="4">
    <location>
        <begin position="265"/>
        <end position="284"/>
    </location>
</feature>
<evidence type="ECO:0000313" key="7">
    <source>
        <dbReference type="Proteomes" id="UP000680714"/>
    </source>
</evidence>
<evidence type="ECO:0000259" key="5">
    <source>
        <dbReference type="PROSITE" id="PS50850"/>
    </source>
</evidence>
<keyword evidence="2 4" id="KW-1133">Transmembrane helix</keyword>
<dbReference type="SUPFAM" id="SSF103473">
    <property type="entry name" value="MFS general substrate transporter"/>
    <property type="match status" value="1"/>
</dbReference>
<reference evidence="6 7" key="1">
    <citation type="submission" date="2021-04" db="EMBL/GenBank/DDBJ databases">
        <title>Magnetospirillum sulfuroxidans sp. nov., a facultative chemolithoautotrophic sulfur-oxidizing alphaproteobacterium isolated from freshwater sediment and proposals for Paramagetospirillum gen. nov., and Magnetospirillaceae fam. nov.</title>
        <authorList>
            <person name="Koziaeva V."/>
            <person name="Geelhoed J.S."/>
            <person name="Sorokin D.Y."/>
            <person name="Grouzdev D.S."/>
        </authorList>
    </citation>
    <scope>NUCLEOTIDE SEQUENCE [LARGE SCALE GENOMIC DNA]</scope>
    <source>
        <strain evidence="6 7">J10</strain>
    </source>
</reference>